<dbReference type="GO" id="GO:0016740">
    <property type="term" value="F:transferase activity"/>
    <property type="evidence" value="ECO:0007669"/>
    <property type="project" value="UniProtKB-KW"/>
</dbReference>
<comment type="caution">
    <text evidence="2">The sequence shown here is derived from an EMBL/GenBank/DDBJ whole genome shotgun (WGS) entry which is preliminary data.</text>
</comment>
<evidence type="ECO:0000313" key="2">
    <source>
        <dbReference type="EMBL" id="MQN01237.1"/>
    </source>
</evidence>
<dbReference type="AlphaFoldDB" id="A0A6N7J0V1"/>
<protein>
    <submittedName>
        <fullName evidence="2">Glycosyltransferase</fullName>
    </submittedName>
</protein>
<dbReference type="InterPro" id="IPR050834">
    <property type="entry name" value="Glycosyltransf_2"/>
</dbReference>
<reference evidence="2" key="1">
    <citation type="journal article" date="2020" name="Appl. Environ. Microbiol.">
        <title>Medium-Chain Fatty Acid Synthesis by 'Candidatus Weimeria bifida' gen. nov., sp. nov., and 'Candidatus Pseudoramibacter fermentans' sp. nov.</title>
        <authorList>
            <person name="Scarborough M.J."/>
            <person name="Myers K.S."/>
            <person name="Donohue T.J."/>
            <person name="Noguera D.R."/>
        </authorList>
    </citation>
    <scope>NUCLEOTIDE SEQUENCE</scope>
    <source>
        <strain evidence="2">LCO1.1</strain>
    </source>
</reference>
<sequence length="461" mass="52411">MVPTRSIPQGNCLKPGEMPMAIESIRFSVIIGAYQTAAWYFKESLESAKALEWRNMEIQVLDACPEAGLGNITRSVMKDDYRLKYVKLRPKNSLADVWNEGIRRAQGDYLIFVGLTDKLNTMILKYLSDFIGEHPECDIIYTDHDEIKDACRMNPYFLPDFNKELLLGQNYIGDTFIVKRDSIRRLGLFRKELSFAFAYDFFIRAMQRKARFGHIAALLWHNVAPDSPVNDELLSLRDRSIREHMTVVSAYLNENGIRGKVERTKNDSWSVRYDGSDYRSHMSSVLLIKDKGVHVTTRNAAEKLYGYVSQPDIAVAGGKFISGLSVNNCGYIYDQEGITYPACRGENPLSPGLYGRIRTASDVSMVDFSFCMVDASFFKKCGGFDKRLRGNDMILDLCLKARAGGLRVVYVPKVTAHRSRTDEGGDENSRSVLREKWKRTITAGDPFYNRNLPAGIKNYYL</sequence>
<evidence type="ECO:0000259" key="1">
    <source>
        <dbReference type="Pfam" id="PF00535"/>
    </source>
</evidence>
<dbReference type="EMBL" id="VOGC01000004">
    <property type="protein sequence ID" value="MQN01237.1"/>
    <property type="molecule type" value="Genomic_DNA"/>
</dbReference>
<dbReference type="SUPFAM" id="SSF53448">
    <property type="entry name" value="Nucleotide-diphospho-sugar transferases"/>
    <property type="match status" value="2"/>
</dbReference>
<evidence type="ECO:0000313" key="3">
    <source>
        <dbReference type="Proteomes" id="UP000460257"/>
    </source>
</evidence>
<dbReference type="InterPro" id="IPR001173">
    <property type="entry name" value="Glyco_trans_2-like"/>
</dbReference>
<dbReference type="PANTHER" id="PTHR43685">
    <property type="entry name" value="GLYCOSYLTRANSFERASE"/>
    <property type="match status" value="1"/>
</dbReference>
<accession>A0A6N7J0V1</accession>
<dbReference type="Proteomes" id="UP000460257">
    <property type="component" value="Unassembled WGS sequence"/>
</dbReference>
<dbReference type="InterPro" id="IPR029044">
    <property type="entry name" value="Nucleotide-diphossugar_trans"/>
</dbReference>
<organism evidence="2 3">
    <name type="scientific">Candidatus Weimeria bifida</name>
    <dbReference type="NCBI Taxonomy" id="2599074"/>
    <lineage>
        <taxon>Bacteria</taxon>
        <taxon>Bacillati</taxon>
        <taxon>Bacillota</taxon>
        <taxon>Clostridia</taxon>
        <taxon>Lachnospirales</taxon>
        <taxon>Lachnospiraceae</taxon>
        <taxon>Candidatus Weimeria</taxon>
    </lineage>
</organism>
<dbReference type="PANTHER" id="PTHR43685:SF2">
    <property type="entry name" value="GLYCOSYLTRANSFERASE 2-LIKE DOMAIN-CONTAINING PROTEIN"/>
    <property type="match status" value="1"/>
</dbReference>
<dbReference type="Pfam" id="PF00535">
    <property type="entry name" value="Glycos_transf_2"/>
    <property type="match status" value="1"/>
</dbReference>
<gene>
    <name evidence="2" type="ORF">FRC54_04730</name>
</gene>
<name>A0A6N7J0V1_9FIRM</name>
<feature type="domain" description="Glycosyltransferase 2-like" evidence="1">
    <location>
        <begin position="28"/>
        <end position="114"/>
    </location>
</feature>
<dbReference type="Gene3D" id="3.90.550.10">
    <property type="entry name" value="Spore Coat Polysaccharide Biosynthesis Protein SpsA, Chain A"/>
    <property type="match status" value="2"/>
</dbReference>
<keyword evidence="3" id="KW-1185">Reference proteome</keyword>
<proteinExistence type="predicted"/>